<proteinExistence type="predicted"/>
<dbReference type="Proteomes" id="UP000331127">
    <property type="component" value="Unassembled WGS sequence"/>
</dbReference>
<name>A0A5M3WFF8_9ACTN</name>
<gene>
    <name evidence="1" type="ORF">Amac_014200</name>
</gene>
<accession>A0A5M3WFF8</accession>
<sequence>MNATSDHAARPLILTEDLSPAAIEAFLEVSGWVQTDVRDGLFSIWENVLADASLMLPYDRSYRDFSARLADALATIADVYGIGNQEDLALEIASARSDILLLRTDQQTLDGSIPLSEAQELLNGVSQMLTAAACSAIRPRASNPGRRPDAVKEFLAEEVRMGHTLRGSFVLTILARHVDTRSEELPEPDADDQAVIGTYTRRVMTTLATGLAAARDLLADGSEAELDDAVQRGASAELIDSLEKMSQQPGVRALDMSFRWSPSQPPPEGTLSRVILPRPSPARLERVQESLRGRPVVEQDDVLGQVIRLERAEGQDEGVVVVDGYLGRTRRRVKMRLAGDDYRLAIRAHEDRRPIIASGVVTLAKRSWWLTAPVSIRVPLEEATNG</sequence>
<comment type="caution">
    <text evidence="1">The sequence shown here is derived from an EMBL/GenBank/DDBJ whole genome shotgun (WGS) entry which is preliminary data.</text>
</comment>
<organism evidence="1 2">
    <name type="scientific">Acrocarpospora macrocephala</name>
    <dbReference type="NCBI Taxonomy" id="150177"/>
    <lineage>
        <taxon>Bacteria</taxon>
        <taxon>Bacillati</taxon>
        <taxon>Actinomycetota</taxon>
        <taxon>Actinomycetes</taxon>
        <taxon>Streptosporangiales</taxon>
        <taxon>Streptosporangiaceae</taxon>
        <taxon>Acrocarpospora</taxon>
    </lineage>
</organism>
<dbReference type="RefSeq" id="WP_155353510.1">
    <property type="nucleotide sequence ID" value="NZ_BAAAHL010000012.1"/>
</dbReference>
<dbReference type="EMBL" id="BLAE01000008">
    <property type="protein sequence ID" value="GES07825.1"/>
    <property type="molecule type" value="Genomic_DNA"/>
</dbReference>
<evidence type="ECO:0000313" key="2">
    <source>
        <dbReference type="Proteomes" id="UP000331127"/>
    </source>
</evidence>
<reference evidence="1 2" key="1">
    <citation type="submission" date="2019-10" db="EMBL/GenBank/DDBJ databases">
        <title>Whole genome shotgun sequence of Acrocarpospora macrocephala NBRC 16266.</title>
        <authorList>
            <person name="Ichikawa N."/>
            <person name="Kimura A."/>
            <person name="Kitahashi Y."/>
            <person name="Komaki H."/>
            <person name="Oguchi A."/>
        </authorList>
    </citation>
    <scope>NUCLEOTIDE SEQUENCE [LARGE SCALE GENOMIC DNA]</scope>
    <source>
        <strain evidence="1 2">NBRC 16266</strain>
    </source>
</reference>
<dbReference type="AlphaFoldDB" id="A0A5M3WFF8"/>
<protein>
    <submittedName>
        <fullName evidence="1">Uncharacterized protein</fullName>
    </submittedName>
</protein>
<evidence type="ECO:0000313" key="1">
    <source>
        <dbReference type="EMBL" id="GES07825.1"/>
    </source>
</evidence>
<dbReference type="OrthoDB" id="4124583at2"/>
<keyword evidence="2" id="KW-1185">Reference proteome</keyword>